<evidence type="ECO:0000259" key="1">
    <source>
        <dbReference type="Pfam" id="PF00535"/>
    </source>
</evidence>
<evidence type="ECO:0000313" key="2">
    <source>
        <dbReference type="Proteomes" id="UP000694941"/>
    </source>
</evidence>
<accession>A0ABM1BSN9</accession>
<organism evidence="2 3">
    <name type="scientific">Limulus polyphemus</name>
    <name type="common">Atlantic horseshoe crab</name>
    <dbReference type="NCBI Taxonomy" id="6850"/>
    <lineage>
        <taxon>Eukaryota</taxon>
        <taxon>Metazoa</taxon>
        <taxon>Ecdysozoa</taxon>
        <taxon>Arthropoda</taxon>
        <taxon>Chelicerata</taxon>
        <taxon>Merostomata</taxon>
        <taxon>Xiphosura</taxon>
        <taxon>Limulidae</taxon>
        <taxon>Limulus</taxon>
    </lineage>
</organism>
<proteinExistence type="predicted"/>
<dbReference type="Proteomes" id="UP000694941">
    <property type="component" value="Unplaced"/>
</dbReference>
<dbReference type="RefSeq" id="XP_013787903.2">
    <property type="nucleotide sequence ID" value="XM_013932449.2"/>
</dbReference>
<reference evidence="3" key="1">
    <citation type="submission" date="2025-08" db="UniProtKB">
        <authorList>
            <consortium name="RefSeq"/>
        </authorList>
    </citation>
    <scope>IDENTIFICATION</scope>
    <source>
        <tissue evidence="3">Muscle</tissue>
    </source>
</reference>
<sequence>GYAKNRAVDQSTGKFLCFLDADDIMHRNRVQKQYDVAVQKPNCIVGCKFNRVPEGSTERYTQWANNLKPFQLYTQIFTSHGPTVIMPTWFCSRAIFNDVGGFSEDGKGTPEDLLFFFSHLRNGGKVHRIDEDLLTYRYHLQATTFSVSEDTIWNIRVGEFEERVLAKWQNFTIWNAGKQGRKLFRSLTSANQSKVTAFCDVDEKKIKKGIYIHEESKEIPKPRIPIIHFTEGKPPFIICVKLVMTGVRIH</sequence>
<feature type="domain" description="Glycosyltransferase 2-like" evidence="1">
    <location>
        <begin position="2"/>
        <end position="99"/>
    </location>
</feature>
<dbReference type="InterPro" id="IPR001173">
    <property type="entry name" value="Glyco_trans_2-like"/>
</dbReference>
<dbReference type="GeneID" id="106471830"/>
<protein>
    <submittedName>
        <fullName evidence="3">UDP-GlcNAc:betaGal beta-1,3-N-acetylglucosaminyltransferase-like protein 1</fullName>
    </submittedName>
</protein>
<feature type="non-terminal residue" evidence="3">
    <location>
        <position position="1"/>
    </location>
</feature>
<dbReference type="PANTHER" id="PTHR22916">
    <property type="entry name" value="GLYCOSYLTRANSFERASE"/>
    <property type="match status" value="1"/>
</dbReference>
<dbReference type="Pfam" id="PF00535">
    <property type="entry name" value="Glycos_transf_2"/>
    <property type="match status" value="1"/>
</dbReference>
<dbReference type="PANTHER" id="PTHR22916:SF3">
    <property type="entry name" value="UDP-GLCNAC:BETAGAL BETA-1,3-N-ACETYLGLUCOSAMINYLTRANSFERASE-LIKE PROTEIN 1"/>
    <property type="match status" value="1"/>
</dbReference>
<name>A0ABM1BSN9_LIMPO</name>
<dbReference type="SUPFAM" id="SSF53448">
    <property type="entry name" value="Nucleotide-diphospho-sugar transferases"/>
    <property type="match status" value="1"/>
</dbReference>
<gene>
    <name evidence="3" type="primary">LOC106471830</name>
</gene>
<dbReference type="InterPro" id="IPR029044">
    <property type="entry name" value="Nucleotide-diphossugar_trans"/>
</dbReference>
<keyword evidence="2" id="KW-1185">Reference proteome</keyword>
<evidence type="ECO:0000313" key="3">
    <source>
        <dbReference type="RefSeq" id="XP_013787903.2"/>
    </source>
</evidence>
<dbReference type="Gene3D" id="3.90.550.10">
    <property type="entry name" value="Spore Coat Polysaccharide Biosynthesis Protein SpsA, Chain A"/>
    <property type="match status" value="1"/>
</dbReference>